<feature type="region of interest" description="Disordered" evidence="1">
    <location>
        <begin position="25"/>
        <end position="82"/>
    </location>
</feature>
<name>A0A9P0MUK2_NEZVI</name>
<sequence length="102" mass="11722">MVELDELIGICGTCGGIKKKKKDRQQCGEEKKKRAQSNSCVRRKKRSVSKSSSCVRKKVKKNKECRSEKKPRCRVVPKRRKRDPCKKISRCTTASSTIYFSP</sequence>
<dbReference type="AlphaFoldDB" id="A0A9P0MUK2"/>
<dbReference type="EMBL" id="OV725081">
    <property type="protein sequence ID" value="CAH1403047.1"/>
    <property type="molecule type" value="Genomic_DNA"/>
</dbReference>
<keyword evidence="3" id="KW-1185">Reference proteome</keyword>
<evidence type="ECO:0000313" key="3">
    <source>
        <dbReference type="Proteomes" id="UP001152798"/>
    </source>
</evidence>
<evidence type="ECO:0000256" key="1">
    <source>
        <dbReference type="SAM" id="MobiDB-lite"/>
    </source>
</evidence>
<reference evidence="2" key="1">
    <citation type="submission" date="2022-01" db="EMBL/GenBank/DDBJ databases">
        <authorList>
            <person name="King R."/>
        </authorList>
    </citation>
    <scope>NUCLEOTIDE SEQUENCE</scope>
</reference>
<accession>A0A9P0MUK2</accession>
<protein>
    <submittedName>
        <fullName evidence="2">Uncharacterized protein</fullName>
    </submittedName>
</protein>
<organism evidence="2 3">
    <name type="scientific">Nezara viridula</name>
    <name type="common">Southern green stink bug</name>
    <name type="synonym">Cimex viridulus</name>
    <dbReference type="NCBI Taxonomy" id="85310"/>
    <lineage>
        <taxon>Eukaryota</taxon>
        <taxon>Metazoa</taxon>
        <taxon>Ecdysozoa</taxon>
        <taxon>Arthropoda</taxon>
        <taxon>Hexapoda</taxon>
        <taxon>Insecta</taxon>
        <taxon>Pterygota</taxon>
        <taxon>Neoptera</taxon>
        <taxon>Paraneoptera</taxon>
        <taxon>Hemiptera</taxon>
        <taxon>Heteroptera</taxon>
        <taxon>Panheteroptera</taxon>
        <taxon>Pentatomomorpha</taxon>
        <taxon>Pentatomoidea</taxon>
        <taxon>Pentatomidae</taxon>
        <taxon>Pentatominae</taxon>
        <taxon>Nezara</taxon>
    </lineage>
</organism>
<proteinExistence type="predicted"/>
<feature type="compositionally biased region" description="Basic residues" evidence="1">
    <location>
        <begin position="71"/>
        <end position="82"/>
    </location>
</feature>
<dbReference type="Proteomes" id="UP001152798">
    <property type="component" value="Chromosome 5"/>
</dbReference>
<gene>
    <name evidence="2" type="ORF">NEZAVI_LOCUS11720</name>
</gene>
<evidence type="ECO:0000313" key="2">
    <source>
        <dbReference type="EMBL" id="CAH1403047.1"/>
    </source>
</evidence>